<feature type="signal peptide" evidence="1">
    <location>
        <begin position="1"/>
        <end position="25"/>
    </location>
</feature>
<evidence type="ECO:0000256" key="1">
    <source>
        <dbReference type="SAM" id="SignalP"/>
    </source>
</evidence>
<name>A0ABW5E3N7_9BACT</name>
<organism evidence="3 4">
    <name type="scientific">Rubritalea spongiae</name>
    <dbReference type="NCBI Taxonomy" id="430797"/>
    <lineage>
        <taxon>Bacteria</taxon>
        <taxon>Pseudomonadati</taxon>
        <taxon>Verrucomicrobiota</taxon>
        <taxon>Verrucomicrobiia</taxon>
        <taxon>Verrucomicrobiales</taxon>
        <taxon>Rubritaleaceae</taxon>
        <taxon>Rubritalea</taxon>
    </lineage>
</organism>
<dbReference type="Proteomes" id="UP001597297">
    <property type="component" value="Unassembled WGS sequence"/>
</dbReference>
<feature type="chain" id="PRO_5047305795" evidence="1">
    <location>
        <begin position="26"/>
        <end position="244"/>
    </location>
</feature>
<feature type="domain" description="Ice-binding protein C-terminal" evidence="2">
    <location>
        <begin position="220"/>
        <end position="242"/>
    </location>
</feature>
<dbReference type="NCBIfam" id="TIGR02595">
    <property type="entry name" value="PEP_CTERM"/>
    <property type="match status" value="1"/>
</dbReference>
<keyword evidence="4" id="KW-1185">Reference proteome</keyword>
<dbReference type="RefSeq" id="WP_377094664.1">
    <property type="nucleotide sequence ID" value="NZ_JBHSJM010000001.1"/>
</dbReference>
<evidence type="ECO:0000313" key="4">
    <source>
        <dbReference type="Proteomes" id="UP001597297"/>
    </source>
</evidence>
<comment type="caution">
    <text evidence="3">The sequence shown here is derived from an EMBL/GenBank/DDBJ whole genome shotgun (WGS) entry which is preliminary data.</text>
</comment>
<gene>
    <name evidence="3" type="ORF">ACFSQZ_09540</name>
</gene>
<evidence type="ECO:0000259" key="2">
    <source>
        <dbReference type="Pfam" id="PF07589"/>
    </source>
</evidence>
<accession>A0ABW5E3N7</accession>
<proteinExistence type="predicted"/>
<evidence type="ECO:0000313" key="3">
    <source>
        <dbReference type="EMBL" id="MFD2276709.1"/>
    </source>
</evidence>
<dbReference type="Pfam" id="PF07589">
    <property type="entry name" value="PEP-CTERM"/>
    <property type="match status" value="1"/>
</dbReference>
<sequence length="244" mass="25350">MKKLNYSLVSASAMAVLASASVSSAATIYNVAIGESGTQLGAGATNTSKDNLTAETGNLWGVSNANNYMGITYWQFSDIAGSGQTIQAGTYTFEARIGNGDAFSFAGLNDLSSSTNTAGGSVAGFFETAPVTGGNAGTQRSNAQVAKNNMYTEFNALSDVTYTAPTEADPADQTFTTWTFNWEVAEGSSVIGKDLYFGIYTKTGGNGSAFWDDSTLSYTAVPEPSSTALLGLGGIALILRRRRA</sequence>
<dbReference type="EMBL" id="JBHUJC010000026">
    <property type="protein sequence ID" value="MFD2276709.1"/>
    <property type="molecule type" value="Genomic_DNA"/>
</dbReference>
<dbReference type="InterPro" id="IPR013424">
    <property type="entry name" value="Ice-binding_C"/>
</dbReference>
<keyword evidence="1" id="KW-0732">Signal</keyword>
<protein>
    <submittedName>
        <fullName evidence="3">PEP-CTERM sorting domain-containing protein</fullName>
    </submittedName>
</protein>
<reference evidence="4" key="1">
    <citation type="journal article" date="2019" name="Int. J. Syst. Evol. Microbiol.">
        <title>The Global Catalogue of Microorganisms (GCM) 10K type strain sequencing project: providing services to taxonomists for standard genome sequencing and annotation.</title>
        <authorList>
            <consortium name="The Broad Institute Genomics Platform"/>
            <consortium name="The Broad Institute Genome Sequencing Center for Infectious Disease"/>
            <person name="Wu L."/>
            <person name="Ma J."/>
        </authorList>
    </citation>
    <scope>NUCLEOTIDE SEQUENCE [LARGE SCALE GENOMIC DNA]</scope>
    <source>
        <strain evidence="4">JCM 16545</strain>
    </source>
</reference>